<feature type="compositionally biased region" description="Polar residues" evidence="1">
    <location>
        <begin position="114"/>
        <end position="124"/>
    </location>
</feature>
<organism evidence="4 5">
    <name type="scientific">Rhamnella rubrinervis</name>
    <dbReference type="NCBI Taxonomy" id="2594499"/>
    <lineage>
        <taxon>Eukaryota</taxon>
        <taxon>Viridiplantae</taxon>
        <taxon>Streptophyta</taxon>
        <taxon>Embryophyta</taxon>
        <taxon>Tracheophyta</taxon>
        <taxon>Spermatophyta</taxon>
        <taxon>Magnoliopsida</taxon>
        <taxon>eudicotyledons</taxon>
        <taxon>Gunneridae</taxon>
        <taxon>Pentapetalae</taxon>
        <taxon>rosids</taxon>
        <taxon>fabids</taxon>
        <taxon>Rosales</taxon>
        <taxon>Rhamnaceae</taxon>
        <taxon>rhamnoid group</taxon>
        <taxon>Rhamneae</taxon>
        <taxon>Rhamnella</taxon>
    </lineage>
</organism>
<evidence type="ECO:0008006" key="6">
    <source>
        <dbReference type="Google" id="ProtNLM"/>
    </source>
</evidence>
<dbReference type="OrthoDB" id="1939700at2759"/>
<feature type="domain" description="DUF4378" evidence="2">
    <location>
        <begin position="556"/>
        <end position="723"/>
    </location>
</feature>
<evidence type="ECO:0000259" key="3">
    <source>
        <dbReference type="Pfam" id="PF14383"/>
    </source>
</evidence>
<sequence length="755" mass="83841">MGKEWYWGGRSSKRSGATDHRDTTTSSAGCMSAVFQFFDFHQFQFPNLHHQQSSFNPTTSLPLENPTSPKGVEAPRNSLKSEGSSLSSIIEEEEESLNIPMGIQIKTNGGTGSTKGVANSNDICSESSSSPGAKTPNLVARLMGLELLPENSQSPSFHATPPNPLSKSHLHSLRPRHQPLQSKSRHFMDSDTSITGTRSLPETPRISSARRSDVEYHHRLSLQINKENVSVSEDLDLSRLSSLRRKDLKIEDECRSPGHYARQIVKQVKESVSRRAGFDITNTVRNRDQYRRDDKLVNQLKKSKKASKGFAKIVDDGSPGKHSTPSCSPRLRFMESKSNYKASSATALSSSTSKEQTFHQASKSVSTFSKASAVAAHTQTVKVYSKPNTQPLQEQQVVDQKQQKNQLVSNQKYSKKIKSAREGFGNPPKLKKQEESFVRPSTATSRTNIPDKNCKKTPLTNNLLNLNNVPTLLIPVKKSPSPPATKIPHKQLQPQVPEAQQSKRRSPQLSRSRSQTYEQEATHALNFRGNNSGGDISNGGFSTTTTNGVGGAELYHYITKILCRTGINKDTPVSFTKWFSPSHPLDPSIFYHLEQYSNSPTNINHFTQLHLQCNRMLLFHLVDEILVQILKPHMNMKPWVSSTWTTRSSDHRSCMEGSQLIDALCMRIQSFPCADCQVLEDIDALIDKDLPQLKVQNATAFEEEGEGVVSEVEKDIVDTLVHETALGHMSHSRDEMLFVGGQVGPCNGLGFVKGV</sequence>
<feature type="domain" description="DUF3741" evidence="3">
    <location>
        <begin position="127"/>
        <end position="152"/>
    </location>
</feature>
<dbReference type="InterPro" id="IPR032795">
    <property type="entry name" value="DUF3741-assoc"/>
</dbReference>
<feature type="compositionally biased region" description="Basic residues" evidence="1">
    <location>
        <begin position="168"/>
        <end position="177"/>
    </location>
</feature>
<protein>
    <recommendedName>
        <fullName evidence="6">DUF3741 domain-containing protein</fullName>
    </recommendedName>
</protein>
<dbReference type="InterPro" id="IPR025486">
    <property type="entry name" value="DUF4378"/>
</dbReference>
<proteinExistence type="predicted"/>
<feature type="region of interest" description="Disordered" evidence="1">
    <location>
        <begin position="108"/>
        <end position="136"/>
    </location>
</feature>
<dbReference type="AlphaFoldDB" id="A0A8K0DL00"/>
<feature type="region of interest" description="Disordered" evidence="1">
    <location>
        <begin position="1"/>
        <end position="26"/>
    </location>
</feature>
<dbReference type="Proteomes" id="UP000796880">
    <property type="component" value="Unassembled WGS sequence"/>
</dbReference>
<reference evidence="4" key="1">
    <citation type="submission" date="2020-03" db="EMBL/GenBank/DDBJ databases">
        <title>A high-quality chromosome-level genome assembly of a woody plant with both climbing and erect habits, Rhamnella rubrinervis.</title>
        <authorList>
            <person name="Lu Z."/>
            <person name="Yang Y."/>
            <person name="Zhu X."/>
            <person name="Sun Y."/>
        </authorList>
    </citation>
    <scope>NUCLEOTIDE SEQUENCE</scope>
    <source>
        <strain evidence="4">BYM</strain>
        <tissue evidence="4">Leaf</tissue>
    </source>
</reference>
<gene>
    <name evidence="4" type="ORF">FNV43_RR24169</name>
</gene>
<evidence type="ECO:0000313" key="5">
    <source>
        <dbReference type="Proteomes" id="UP000796880"/>
    </source>
</evidence>
<evidence type="ECO:0000256" key="1">
    <source>
        <dbReference type="SAM" id="MobiDB-lite"/>
    </source>
</evidence>
<feature type="compositionally biased region" description="Polar residues" evidence="1">
    <location>
        <begin position="439"/>
        <end position="450"/>
    </location>
</feature>
<comment type="caution">
    <text evidence="4">The sequence shown here is derived from an EMBL/GenBank/DDBJ whole genome shotgun (WGS) entry which is preliminary data.</text>
</comment>
<dbReference type="Pfam" id="PF14383">
    <property type="entry name" value="VARLMGL"/>
    <property type="match status" value="1"/>
</dbReference>
<feature type="region of interest" description="Disordered" evidence="1">
    <location>
        <begin position="151"/>
        <end position="212"/>
    </location>
</feature>
<dbReference type="PANTHER" id="PTHR37751:SF1">
    <property type="entry name" value="LOW PROTEIN: M-PHASE INDUCER PHOSPHATASE-LIKE PROTEIN"/>
    <property type="match status" value="1"/>
</dbReference>
<name>A0A8K0DL00_9ROSA</name>
<dbReference type="EMBL" id="VOIH02000011">
    <property type="protein sequence ID" value="KAF3433067.1"/>
    <property type="molecule type" value="Genomic_DNA"/>
</dbReference>
<dbReference type="Pfam" id="PF14309">
    <property type="entry name" value="DUF4378"/>
    <property type="match status" value="1"/>
</dbReference>
<accession>A0A8K0DL00</accession>
<feature type="region of interest" description="Disordered" evidence="1">
    <location>
        <begin position="307"/>
        <end position="328"/>
    </location>
</feature>
<keyword evidence="5" id="KW-1185">Reference proteome</keyword>
<dbReference type="PANTHER" id="PTHR37751">
    <property type="entry name" value="LOW PROTEIN: M-PHASE INDUCER PHOSPHATASE-LIKE PROTEIN"/>
    <property type="match status" value="1"/>
</dbReference>
<evidence type="ECO:0000259" key="2">
    <source>
        <dbReference type="Pfam" id="PF14309"/>
    </source>
</evidence>
<evidence type="ECO:0000313" key="4">
    <source>
        <dbReference type="EMBL" id="KAF3433067.1"/>
    </source>
</evidence>
<feature type="region of interest" description="Disordered" evidence="1">
    <location>
        <begin position="51"/>
        <end position="85"/>
    </location>
</feature>
<feature type="region of interest" description="Disordered" evidence="1">
    <location>
        <begin position="420"/>
        <end position="456"/>
    </location>
</feature>
<feature type="compositionally biased region" description="Polar residues" evidence="1">
    <location>
        <begin position="190"/>
        <end position="200"/>
    </location>
</feature>
<feature type="compositionally biased region" description="Polar residues" evidence="1">
    <location>
        <begin position="51"/>
        <end position="68"/>
    </location>
</feature>
<feature type="region of interest" description="Disordered" evidence="1">
    <location>
        <begin position="474"/>
        <end position="518"/>
    </location>
</feature>